<evidence type="ECO:0000256" key="1">
    <source>
        <dbReference type="ARBA" id="ARBA00003822"/>
    </source>
</evidence>
<dbReference type="GO" id="GO:0042450">
    <property type="term" value="P:L-arginine biosynthetic process via ornithine"/>
    <property type="evidence" value="ECO:0007669"/>
    <property type="project" value="UniProtKB-UniRule"/>
</dbReference>
<protein>
    <recommendedName>
        <fullName evidence="3 6">Ornithine carbamoyltransferase</fullName>
        <shortName evidence="6">OTCase</shortName>
        <ecNumber evidence="3 6">2.1.3.3</ecNumber>
    </recommendedName>
</protein>
<evidence type="ECO:0000256" key="2">
    <source>
        <dbReference type="ARBA" id="ARBA00007805"/>
    </source>
</evidence>
<feature type="binding site" evidence="6">
    <location>
        <position position="320"/>
    </location>
    <ligand>
        <name>carbamoyl phosphate</name>
        <dbReference type="ChEBI" id="CHEBI:58228"/>
    </ligand>
</feature>
<feature type="binding site" evidence="6">
    <location>
        <begin position="135"/>
        <end position="138"/>
    </location>
    <ligand>
        <name>carbamoyl phosphate</name>
        <dbReference type="ChEBI" id="CHEBI:58228"/>
    </ligand>
</feature>
<gene>
    <name evidence="9" type="primary">argF</name>
    <name evidence="9" type="ORF">J4573_05205</name>
</gene>
<dbReference type="AlphaFoldDB" id="A0A939PDI2"/>
<dbReference type="GO" id="GO:0016597">
    <property type="term" value="F:amino acid binding"/>
    <property type="evidence" value="ECO:0007669"/>
    <property type="project" value="InterPro"/>
</dbReference>
<comment type="function">
    <text evidence="1">Reversibly catalyzes the transfer of the carbamoyl group from carbamoyl phosphate (CP) to the N(epsilon) atom of ornithine (ORN) to produce L-citrulline.</text>
</comment>
<evidence type="ECO:0000259" key="7">
    <source>
        <dbReference type="Pfam" id="PF00185"/>
    </source>
</evidence>
<keyword evidence="6" id="KW-0963">Cytoplasm</keyword>
<name>A0A939PDI2_9ACTN</name>
<evidence type="ECO:0000256" key="3">
    <source>
        <dbReference type="ARBA" id="ARBA00013007"/>
    </source>
</evidence>
<sequence>MSYSLRNRSFLKEIDFQPHEMRFLLRLAEALKLAKYAGNEVPRLTGKEIALIFEKTSTRTRSAFEVAAFDQGAHVTYLDPTGSQLGHKETVADTASVLGRMYDAIEFRGNEQADVEALALHAGVPVYNGLTNEWHPTQMLADFLTMHEASGEAFDKLSYVFMGDCRFNMGRSLLVMGAIMGSDVRLAGPAELHPPKDVVAIAEDIASRTGARITITDNPQEAVGGVDFIHTDVWVSMGEAKDVWADRVKLLAPYQVNAALLDKAGNSSVKFMHCLPAFHNTGTTVGNEIMTHVGMTNGLEVTDEVFTSPASIVFDQAENRLHTIKAVLVATLA</sequence>
<dbReference type="PANTHER" id="PTHR45753">
    <property type="entry name" value="ORNITHINE CARBAMOYLTRANSFERASE, MITOCHONDRIAL"/>
    <property type="match status" value="1"/>
</dbReference>
<dbReference type="InterPro" id="IPR002292">
    <property type="entry name" value="Orn/put_carbamltrans"/>
</dbReference>
<evidence type="ECO:0000313" key="9">
    <source>
        <dbReference type="EMBL" id="MBO2446476.1"/>
    </source>
</evidence>
<evidence type="ECO:0000259" key="8">
    <source>
        <dbReference type="Pfam" id="PF02729"/>
    </source>
</evidence>
<comment type="subcellular location">
    <subcellularLocation>
        <location evidence="6">Cytoplasm</location>
    </subcellularLocation>
</comment>
<feature type="binding site" evidence="6">
    <location>
        <position position="84"/>
    </location>
    <ligand>
        <name>carbamoyl phosphate</name>
        <dbReference type="ChEBI" id="CHEBI:58228"/>
    </ligand>
</feature>
<dbReference type="InterPro" id="IPR024904">
    <property type="entry name" value="OTCase_ArgI"/>
</dbReference>
<comment type="catalytic activity">
    <reaction evidence="5 6">
        <text>carbamoyl phosphate + L-ornithine = L-citrulline + phosphate + H(+)</text>
        <dbReference type="Rhea" id="RHEA:19513"/>
        <dbReference type="ChEBI" id="CHEBI:15378"/>
        <dbReference type="ChEBI" id="CHEBI:43474"/>
        <dbReference type="ChEBI" id="CHEBI:46911"/>
        <dbReference type="ChEBI" id="CHEBI:57743"/>
        <dbReference type="ChEBI" id="CHEBI:58228"/>
        <dbReference type="EC" id="2.1.3.3"/>
    </reaction>
</comment>
<dbReference type="Pfam" id="PF02729">
    <property type="entry name" value="OTCace_N"/>
    <property type="match status" value="1"/>
</dbReference>
<dbReference type="NCBIfam" id="TIGR00658">
    <property type="entry name" value="orni_carb_tr"/>
    <property type="match status" value="1"/>
</dbReference>
<feature type="binding site" evidence="6">
    <location>
        <begin position="236"/>
        <end position="237"/>
    </location>
    <ligand>
        <name>L-ornithine</name>
        <dbReference type="ChEBI" id="CHEBI:46911"/>
    </ligand>
</feature>
<dbReference type="InterPro" id="IPR036901">
    <property type="entry name" value="Asp/Orn_carbamoylTrfase_sf"/>
</dbReference>
<feature type="binding site" evidence="6">
    <location>
        <position position="108"/>
    </location>
    <ligand>
        <name>carbamoyl phosphate</name>
        <dbReference type="ChEBI" id="CHEBI:58228"/>
    </ligand>
</feature>
<dbReference type="GO" id="GO:0004585">
    <property type="term" value="F:ornithine carbamoyltransferase activity"/>
    <property type="evidence" value="ECO:0007669"/>
    <property type="project" value="UniProtKB-UniRule"/>
</dbReference>
<dbReference type="PROSITE" id="PS00097">
    <property type="entry name" value="CARBAMOYLTRANSFERASE"/>
    <property type="match status" value="1"/>
</dbReference>
<feature type="domain" description="Aspartate/ornithine carbamoyltransferase carbamoyl-P binding" evidence="8">
    <location>
        <begin position="8"/>
        <end position="148"/>
    </location>
</feature>
<dbReference type="HAMAP" id="MF_01109">
    <property type="entry name" value="OTCase"/>
    <property type="match status" value="1"/>
</dbReference>
<feature type="binding site" evidence="6">
    <location>
        <begin position="57"/>
        <end position="60"/>
    </location>
    <ligand>
        <name>carbamoyl phosphate</name>
        <dbReference type="ChEBI" id="CHEBI:58228"/>
    </ligand>
</feature>
<accession>A0A939PDI2</accession>
<proteinExistence type="inferred from homology"/>
<feature type="binding site" evidence="6">
    <location>
        <position position="232"/>
    </location>
    <ligand>
        <name>L-ornithine</name>
        <dbReference type="ChEBI" id="CHEBI:46911"/>
    </ligand>
</feature>
<dbReference type="Pfam" id="PF00185">
    <property type="entry name" value="OTCace"/>
    <property type="match status" value="1"/>
</dbReference>
<dbReference type="GO" id="GO:0005737">
    <property type="term" value="C:cytoplasm"/>
    <property type="evidence" value="ECO:0007669"/>
    <property type="project" value="UniProtKB-SubCell"/>
</dbReference>
<dbReference type="PRINTS" id="PR00102">
    <property type="entry name" value="OTCASE"/>
</dbReference>
<dbReference type="InterPro" id="IPR006130">
    <property type="entry name" value="Asp/Orn_carbamoylTrfase"/>
</dbReference>
<feature type="binding site" evidence="6">
    <location>
        <position position="168"/>
    </location>
    <ligand>
        <name>L-ornithine</name>
        <dbReference type="ChEBI" id="CHEBI:46911"/>
    </ligand>
</feature>
<dbReference type="RefSeq" id="WP_208254077.1">
    <property type="nucleotide sequence ID" value="NZ_JAGEOJ010000002.1"/>
</dbReference>
<dbReference type="EMBL" id="JAGEOJ010000002">
    <property type="protein sequence ID" value="MBO2446476.1"/>
    <property type="molecule type" value="Genomic_DNA"/>
</dbReference>
<dbReference type="PRINTS" id="PR00100">
    <property type="entry name" value="AOTCASE"/>
</dbReference>
<dbReference type="InterPro" id="IPR006131">
    <property type="entry name" value="Asp_carbamoyltransf_Asp/Orn-bd"/>
</dbReference>
<dbReference type="Proteomes" id="UP000669179">
    <property type="component" value="Unassembled WGS sequence"/>
</dbReference>
<evidence type="ECO:0000313" key="10">
    <source>
        <dbReference type="Proteomes" id="UP000669179"/>
    </source>
</evidence>
<dbReference type="EC" id="2.1.3.3" evidence="3 6"/>
<feature type="domain" description="Aspartate/ornithine carbamoyltransferase Asp/Orn-binding" evidence="7">
    <location>
        <begin position="156"/>
        <end position="330"/>
    </location>
</feature>
<evidence type="ECO:0000256" key="5">
    <source>
        <dbReference type="ARBA" id="ARBA00048772"/>
    </source>
</evidence>
<feature type="binding site" evidence="6">
    <location>
        <begin position="274"/>
        <end position="275"/>
    </location>
    <ligand>
        <name>carbamoyl phosphate</name>
        <dbReference type="ChEBI" id="CHEBI:58228"/>
    </ligand>
</feature>
<evidence type="ECO:0000256" key="4">
    <source>
        <dbReference type="ARBA" id="ARBA00022679"/>
    </source>
</evidence>
<keyword evidence="10" id="KW-1185">Reference proteome</keyword>
<dbReference type="PANTHER" id="PTHR45753:SF2">
    <property type="entry name" value="ORNITHINE CARBAMOYLTRANSFERASE"/>
    <property type="match status" value="1"/>
</dbReference>
<evidence type="ECO:0000256" key="6">
    <source>
        <dbReference type="HAMAP-Rule" id="MF_01109"/>
    </source>
</evidence>
<comment type="similarity">
    <text evidence="2 6">Belongs to the aspartate/ornithine carbamoyltransferase superfamily. OTCase family.</text>
</comment>
<dbReference type="InterPro" id="IPR006132">
    <property type="entry name" value="Asp/Orn_carbamoyltranf_P-bd"/>
</dbReference>
<reference evidence="9" key="1">
    <citation type="submission" date="2021-03" db="EMBL/GenBank/DDBJ databases">
        <authorList>
            <person name="Kanchanasin P."/>
            <person name="Saeng-In P."/>
            <person name="Phongsopitanun W."/>
            <person name="Yuki M."/>
            <person name="Kudo T."/>
            <person name="Ohkuma M."/>
            <person name="Tanasupawat S."/>
        </authorList>
    </citation>
    <scope>NUCLEOTIDE SEQUENCE</scope>
    <source>
        <strain evidence="9">GKU 128</strain>
    </source>
</reference>
<dbReference type="GO" id="GO:0019240">
    <property type="term" value="P:citrulline biosynthetic process"/>
    <property type="evidence" value="ECO:0007669"/>
    <property type="project" value="TreeGrafter"/>
</dbReference>
<organism evidence="9 10">
    <name type="scientific">Actinomadura barringtoniae</name>
    <dbReference type="NCBI Taxonomy" id="1427535"/>
    <lineage>
        <taxon>Bacteria</taxon>
        <taxon>Bacillati</taxon>
        <taxon>Actinomycetota</taxon>
        <taxon>Actinomycetes</taxon>
        <taxon>Streptosporangiales</taxon>
        <taxon>Thermomonosporaceae</taxon>
        <taxon>Actinomadura</taxon>
    </lineage>
</organism>
<dbReference type="SUPFAM" id="SSF53671">
    <property type="entry name" value="Aspartate/ornithine carbamoyltransferase"/>
    <property type="match status" value="1"/>
</dbReference>
<comment type="caution">
    <text evidence="9">The sequence shown here is derived from an EMBL/GenBank/DDBJ whole genome shotgun (WGS) entry which is preliminary data.</text>
</comment>
<keyword evidence="4 6" id="KW-0808">Transferase</keyword>
<dbReference type="Gene3D" id="3.40.50.1370">
    <property type="entry name" value="Aspartate/ornithine carbamoyltransferase"/>
    <property type="match status" value="2"/>
</dbReference>